<name>A0A8R7Q1Q4_TRIUA</name>
<keyword evidence="3" id="KW-1185">Reference proteome</keyword>
<sequence>MTPPATAPGPRHHPARGTPSPGAADPCTTSSGDDPRHHSASFRWGIHGHYASPIPPPQAGHIHNDQTGCPAPQPPVCTPPSASVHYPRLPHQVAARATRCRILLRSLPCRGSSGTQEDGCPGAVRPVLSGFDAMLFCS</sequence>
<evidence type="ECO:0000256" key="1">
    <source>
        <dbReference type="SAM" id="MobiDB-lite"/>
    </source>
</evidence>
<evidence type="ECO:0000313" key="3">
    <source>
        <dbReference type="Proteomes" id="UP000015106"/>
    </source>
</evidence>
<feature type="region of interest" description="Disordered" evidence="1">
    <location>
        <begin position="1"/>
        <end position="82"/>
    </location>
</feature>
<reference evidence="3" key="1">
    <citation type="journal article" date="2013" name="Nature">
        <title>Draft genome of the wheat A-genome progenitor Triticum urartu.</title>
        <authorList>
            <person name="Ling H.Q."/>
            <person name="Zhao S."/>
            <person name="Liu D."/>
            <person name="Wang J."/>
            <person name="Sun H."/>
            <person name="Zhang C."/>
            <person name="Fan H."/>
            <person name="Li D."/>
            <person name="Dong L."/>
            <person name="Tao Y."/>
            <person name="Gao C."/>
            <person name="Wu H."/>
            <person name="Li Y."/>
            <person name="Cui Y."/>
            <person name="Guo X."/>
            <person name="Zheng S."/>
            <person name="Wang B."/>
            <person name="Yu K."/>
            <person name="Liang Q."/>
            <person name="Yang W."/>
            <person name="Lou X."/>
            <person name="Chen J."/>
            <person name="Feng M."/>
            <person name="Jian J."/>
            <person name="Zhang X."/>
            <person name="Luo G."/>
            <person name="Jiang Y."/>
            <person name="Liu J."/>
            <person name="Wang Z."/>
            <person name="Sha Y."/>
            <person name="Zhang B."/>
            <person name="Wu H."/>
            <person name="Tang D."/>
            <person name="Shen Q."/>
            <person name="Xue P."/>
            <person name="Zou S."/>
            <person name="Wang X."/>
            <person name="Liu X."/>
            <person name="Wang F."/>
            <person name="Yang Y."/>
            <person name="An X."/>
            <person name="Dong Z."/>
            <person name="Zhang K."/>
            <person name="Zhang X."/>
            <person name="Luo M.C."/>
            <person name="Dvorak J."/>
            <person name="Tong Y."/>
            <person name="Wang J."/>
            <person name="Yang H."/>
            <person name="Li Z."/>
            <person name="Wang D."/>
            <person name="Zhang A."/>
            <person name="Wang J."/>
        </authorList>
    </citation>
    <scope>NUCLEOTIDE SEQUENCE</scope>
    <source>
        <strain evidence="3">cv. G1812</strain>
    </source>
</reference>
<dbReference type="AlphaFoldDB" id="A0A8R7Q1Q4"/>
<reference evidence="2" key="2">
    <citation type="submission" date="2018-03" db="EMBL/GenBank/DDBJ databases">
        <title>The Triticum urartu genome reveals the dynamic nature of wheat genome evolution.</title>
        <authorList>
            <person name="Ling H."/>
            <person name="Ma B."/>
            <person name="Shi X."/>
            <person name="Liu H."/>
            <person name="Dong L."/>
            <person name="Sun H."/>
            <person name="Cao Y."/>
            <person name="Gao Q."/>
            <person name="Zheng S."/>
            <person name="Li Y."/>
            <person name="Yu Y."/>
            <person name="Du H."/>
            <person name="Qi M."/>
            <person name="Li Y."/>
            <person name="Yu H."/>
            <person name="Cui Y."/>
            <person name="Wang N."/>
            <person name="Chen C."/>
            <person name="Wu H."/>
            <person name="Zhao Y."/>
            <person name="Zhang J."/>
            <person name="Li Y."/>
            <person name="Zhou W."/>
            <person name="Zhang B."/>
            <person name="Hu W."/>
            <person name="Eijk M."/>
            <person name="Tang J."/>
            <person name="Witsenboer H."/>
            <person name="Zhao S."/>
            <person name="Li Z."/>
            <person name="Zhang A."/>
            <person name="Wang D."/>
            <person name="Liang C."/>
        </authorList>
    </citation>
    <scope>NUCLEOTIDE SEQUENCE [LARGE SCALE GENOMIC DNA]</scope>
    <source>
        <strain evidence="2">cv. G1812</strain>
    </source>
</reference>
<organism evidence="2 3">
    <name type="scientific">Triticum urartu</name>
    <name type="common">Red wild einkorn</name>
    <name type="synonym">Crithodium urartu</name>
    <dbReference type="NCBI Taxonomy" id="4572"/>
    <lineage>
        <taxon>Eukaryota</taxon>
        <taxon>Viridiplantae</taxon>
        <taxon>Streptophyta</taxon>
        <taxon>Embryophyta</taxon>
        <taxon>Tracheophyta</taxon>
        <taxon>Spermatophyta</taxon>
        <taxon>Magnoliopsida</taxon>
        <taxon>Liliopsida</taxon>
        <taxon>Poales</taxon>
        <taxon>Poaceae</taxon>
        <taxon>BOP clade</taxon>
        <taxon>Pooideae</taxon>
        <taxon>Triticodae</taxon>
        <taxon>Triticeae</taxon>
        <taxon>Triticinae</taxon>
        <taxon>Triticum</taxon>
    </lineage>
</organism>
<dbReference type="Proteomes" id="UP000015106">
    <property type="component" value="Chromosome 4"/>
</dbReference>
<evidence type="ECO:0000313" key="2">
    <source>
        <dbReference type="EnsemblPlants" id="TuG1812G0400001448.01.T01"/>
    </source>
</evidence>
<proteinExistence type="predicted"/>
<accession>A0A8R7Q1Q4</accession>
<dbReference type="EnsemblPlants" id="TuG1812G0400001448.01.T01">
    <property type="protein sequence ID" value="TuG1812G0400001448.01.T01"/>
    <property type="gene ID" value="TuG1812G0400001448.01"/>
</dbReference>
<dbReference type="Gramene" id="TuG1812G0400001448.01.T01">
    <property type="protein sequence ID" value="TuG1812G0400001448.01.T01"/>
    <property type="gene ID" value="TuG1812G0400001448.01"/>
</dbReference>
<protein>
    <submittedName>
        <fullName evidence="2">Uncharacterized protein</fullName>
    </submittedName>
</protein>
<reference evidence="2" key="3">
    <citation type="submission" date="2022-06" db="UniProtKB">
        <authorList>
            <consortium name="EnsemblPlants"/>
        </authorList>
    </citation>
    <scope>IDENTIFICATION</scope>
</reference>